<feature type="domain" description="C2" evidence="6">
    <location>
        <begin position="648"/>
        <end position="770"/>
    </location>
</feature>
<reference evidence="9" key="2">
    <citation type="journal article" date="2013" name="Nat. Commun.">
        <title>Genome of the Chinese tree shrew.</title>
        <authorList>
            <person name="Fan Y."/>
            <person name="Huang Z.Y."/>
            <person name="Cao C.C."/>
            <person name="Chen C.S."/>
            <person name="Chen Y.X."/>
            <person name="Fan D.D."/>
            <person name="He J."/>
            <person name="Hou H.L."/>
            <person name="Hu L."/>
            <person name="Hu X.T."/>
            <person name="Jiang X.T."/>
            <person name="Lai R."/>
            <person name="Lang Y.S."/>
            <person name="Liang B."/>
            <person name="Liao S.G."/>
            <person name="Mu D."/>
            <person name="Ma Y.Y."/>
            <person name="Niu Y.Y."/>
            <person name="Sun X.Q."/>
            <person name="Xia J.Q."/>
            <person name="Xiao J."/>
            <person name="Xiong Z.Q."/>
            <person name="Xu L."/>
            <person name="Yang L."/>
            <person name="Zhang Y."/>
            <person name="Zhao W."/>
            <person name="Zhao X.D."/>
            <person name="Zheng Y.T."/>
            <person name="Zhou J.M."/>
            <person name="Zhu Y.B."/>
            <person name="Zhang G.J."/>
            <person name="Wang J."/>
            <person name="Yao Y.G."/>
        </authorList>
    </citation>
    <scope>NUCLEOTIDE SEQUENCE [LARGE SCALE GENOMIC DNA]</scope>
</reference>
<feature type="domain" description="RabBD" evidence="7">
    <location>
        <begin position="106"/>
        <end position="225"/>
    </location>
</feature>
<dbReference type="Pfam" id="PF02318">
    <property type="entry name" value="FYVE_2"/>
    <property type="match status" value="1"/>
</dbReference>
<dbReference type="FunFam" id="3.30.40.10:FF:000018">
    <property type="entry name" value="Synaptotagmin-like 5, isoform CRA_a"/>
    <property type="match status" value="1"/>
</dbReference>
<dbReference type="GO" id="GO:0070382">
    <property type="term" value="C:exocytic vesicle"/>
    <property type="evidence" value="ECO:0007669"/>
    <property type="project" value="TreeGrafter"/>
</dbReference>
<dbReference type="FunCoup" id="L9K0M2">
    <property type="interactions" value="171"/>
</dbReference>
<dbReference type="InterPro" id="IPR041282">
    <property type="entry name" value="FYVE_2"/>
</dbReference>
<feature type="signal peptide" evidence="5">
    <location>
        <begin position="1"/>
        <end position="24"/>
    </location>
</feature>
<dbReference type="FunFam" id="2.60.40.150:FF:000006">
    <property type="entry name" value="Synaptotagmin-like 5, isoform CRA_a"/>
    <property type="match status" value="1"/>
</dbReference>
<dbReference type="GO" id="GO:0031267">
    <property type="term" value="F:small GTPase binding"/>
    <property type="evidence" value="ECO:0007669"/>
    <property type="project" value="InterPro"/>
</dbReference>
<feature type="domain" description="C2" evidence="6">
    <location>
        <begin position="404"/>
        <end position="529"/>
    </location>
</feature>
<keyword evidence="9" id="KW-1185">Reference proteome</keyword>
<name>L9K0M2_TUPCH</name>
<evidence type="ECO:0000256" key="4">
    <source>
        <dbReference type="SAM" id="MobiDB-lite"/>
    </source>
</evidence>
<sequence>MAALLHLGCSLDLDVLYLLPVLTCYQPVPVFSLATHKAAMLCGGVAACDGDGQSRAPAVVYVSPSVSDRLGFGWPSLLARKPLQWKVGFWALVFLLLLRGEEMAHGVDLNALKELEREAVLQVLYRDREVQNVEEQRVRKLKAHLQRLRWEGAKSSSQEHREKSCARCQRVLGLRLNRGAVCRGCSHRVCRDCRVFPRRTRTWKCTVCFEDRNVKIKTGEWFFEERAKKFPTEALGVLPTQTLGFHEGPLERHSSLQLADSELAHRVVLSEEASGKHQTAGARLLQSYQKLSKISVVPPTPPPLSESQCSRSPSRLQELGQFKGFNKSMENLFLSVTTHMKKLSKSQSDVTSEKHLLATGSWQCANRTERRSQSDTAVNVTTRGSLISINSTCTEMGNFENANVSGEIEFAIRYCFKTHSLEICIKACKNLAYGEERKKKCNPYVKTYLLPDRSSQGKRKTTVQKNTVDPTFQETLKYQVDPAQLAARRLQVSVWHLGTLARRVSLGEVMIPLATWDFQDSAAQSFRWYPLRAKLTCVVMPPPWWGARSGQLFPSSQPQVLHHRDRKYGEPTPNQPAVVRAPAVLTSADTACLAALRGQPQAHGRDELSRAAQNSGTASRSGRSAAEKCEDGLALSTGELAVRAKLVLPAGPSKPQEAQEDAVPTGKGREAVWKALTAGPARVPYSCLTLPDQQKLRLKSPVLKKQGCPQWKHSFVFDGVSASQLRQSSLELTVWDQALFGVSDRLLGGARLSSRDAAGGVDSCSKLQWQKVLSSPNLWTDMTLVLH</sequence>
<keyword evidence="2" id="KW-0677">Repeat</keyword>
<dbReference type="AlphaFoldDB" id="L9K0M2"/>
<feature type="compositionally biased region" description="Low complexity" evidence="4">
    <location>
        <begin position="615"/>
        <end position="624"/>
    </location>
</feature>
<organism evidence="8 9">
    <name type="scientific">Tupaia chinensis</name>
    <name type="common">Chinese tree shrew</name>
    <name type="synonym">Tupaia belangeri chinensis</name>
    <dbReference type="NCBI Taxonomy" id="246437"/>
    <lineage>
        <taxon>Eukaryota</taxon>
        <taxon>Metazoa</taxon>
        <taxon>Chordata</taxon>
        <taxon>Craniata</taxon>
        <taxon>Vertebrata</taxon>
        <taxon>Euteleostomi</taxon>
        <taxon>Mammalia</taxon>
        <taxon>Eutheria</taxon>
        <taxon>Euarchontoglires</taxon>
        <taxon>Scandentia</taxon>
        <taxon>Tupaiidae</taxon>
        <taxon>Tupaia</taxon>
    </lineage>
</organism>
<dbReference type="SUPFAM" id="SSF57903">
    <property type="entry name" value="FYVE/PHD zinc finger"/>
    <property type="match status" value="1"/>
</dbReference>
<dbReference type="GO" id="GO:0005886">
    <property type="term" value="C:plasma membrane"/>
    <property type="evidence" value="ECO:0007669"/>
    <property type="project" value="TreeGrafter"/>
</dbReference>
<evidence type="ECO:0000256" key="5">
    <source>
        <dbReference type="SAM" id="SignalP"/>
    </source>
</evidence>
<dbReference type="PROSITE" id="PS50916">
    <property type="entry name" value="RABBD"/>
    <property type="match status" value="1"/>
</dbReference>
<dbReference type="PROSITE" id="PS50004">
    <property type="entry name" value="C2"/>
    <property type="match status" value="2"/>
</dbReference>
<dbReference type="Gene3D" id="2.60.40.150">
    <property type="entry name" value="C2 domain"/>
    <property type="match status" value="2"/>
</dbReference>
<accession>L9K0M2</accession>
<dbReference type="GO" id="GO:0042043">
    <property type="term" value="F:neurexin family protein binding"/>
    <property type="evidence" value="ECO:0007669"/>
    <property type="project" value="TreeGrafter"/>
</dbReference>
<dbReference type="Gene3D" id="3.30.40.10">
    <property type="entry name" value="Zinc/RING finger domain, C3HC4 (zinc finger)"/>
    <property type="match status" value="1"/>
</dbReference>
<dbReference type="InterPro" id="IPR011011">
    <property type="entry name" value="Znf_FYVE_PHD"/>
</dbReference>
<gene>
    <name evidence="8" type="ORF">TREES_T100012111</name>
</gene>
<dbReference type="Pfam" id="PF00168">
    <property type="entry name" value="C2"/>
    <property type="match status" value="2"/>
</dbReference>
<evidence type="ECO:0000256" key="2">
    <source>
        <dbReference type="ARBA" id="ARBA00022737"/>
    </source>
</evidence>
<protein>
    <submittedName>
        <fullName evidence="8">Synaptotagmin-like protein 3</fullName>
    </submittedName>
</protein>
<dbReference type="PANTHER" id="PTHR45716:SF1">
    <property type="entry name" value="SYNAPTOTAGMIN-LIKE PROTEIN 3"/>
    <property type="match status" value="1"/>
</dbReference>
<dbReference type="EMBL" id="KB320924">
    <property type="protein sequence ID" value="ELW56019.1"/>
    <property type="molecule type" value="Genomic_DNA"/>
</dbReference>
<dbReference type="SMART" id="SM00239">
    <property type="entry name" value="C2"/>
    <property type="match status" value="2"/>
</dbReference>
<keyword evidence="5" id="KW-0732">Signal</keyword>
<dbReference type="InterPro" id="IPR010911">
    <property type="entry name" value="Rab_BD"/>
</dbReference>
<dbReference type="InParanoid" id="L9K0M2"/>
<dbReference type="STRING" id="246437.L9K0M2"/>
<reference evidence="9" key="1">
    <citation type="submission" date="2012-07" db="EMBL/GenBank/DDBJ databases">
        <title>Genome of the Chinese tree shrew, a rising model animal genetically related to primates.</title>
        <authorList>
            <person name="Zhang G."/>
            <person name="Fan Y."/>
            <person name="Yao Y."/>
            <person name="Huang Z."/>
        </authorList>
    </citation>
    <scope>NUCLEOTIDE SEQUENCE [LARGE SCALE GENOMIC DNA]</scope>
</reference>
<dbReference type="InterPro" id="IPR013083">
    <property type="entry name" value="Znf_RING/FYVE/PHD"/>
</dbReference>
<keyword evidence="3" id="KW-0472">Membrane</keyword>
<evidence type="ECO:0000313" key="9">
    <source>
        <dbReference type="Proteomes" id="UP000011518"/>
    </source>
</evidence>
<evidence type="ECO:0000256" key="1">
    <source>
        <dbReference type="ARBA" id="ARBA00004170"/>
    </source>
</evidence>
<dbReference type="CDD" id="cd08392">
    <property type="entry name" value="C2A_SLP-3"/>
    <property type="match status" value="1"/>
</dbReference>
<feature type="chain" id="PRO_5003999795" evidence="5">
    <location>
        <begin position="25"/>
        <end position="787"/>
    </location>
</feature>
<evidence type="ECO:0000256" key="3">
    <source>
        <dbReference type="ARBA" id="ARBA00023136"/>
    </source>
</evidence>
<comment type="subcellular location">
    <subcellularLocation>
        <location evidence="1">Membrane</location>
        <topology evidence="1">Peripheral membrane protein</topology>
    </subcellularLocation>
</comment>
<dbReference type="PANTHER" id="PTHR45716">
    <property type="entry name" value="BITESIZE, ISOFORM I"/>
    <property type="match status" value="1"/>
</dbReference>
<dbReference type="InterPro" id="IPR000008">
    <property type="entry name" value="C2_dom"/>
</dbReference>
<dbReference type="GO" id="GO:0006887">
    <property type="term" value="P:exocytosis"/>
    <property type="evidence" value="ECO:0007669"/>
    <property type="project" value="TreeGrafter"/>
</dbReference>
<dbReference type="SUPFAM" id="SSF49562">
    <property type="entry name" value="C2 domain (Calcium/lipid-binding domain, CaLB)"/>
    <property type="match status" value="2"/>
</dbReference>
<dbReference type="Proteomes" id="UP000011518">
    <property type="component" value="Unassembled WGS sequence"/>
</dbReference>
<dbReference type="GO" id="GO:0006886">
    <property type="term" value="P:intracellular protein transport"/>
    <property type="evidence" value="ECO:0007669"/>
    <property type="project" value="InterPro"/>
</dbReference>
<dbReference type="InterPro" id="IPR035892">
    <property type="entry name" value="C2_domain_sf"/>
</dbReference>
<evidence type="ECO:0000259" key="7">
    <source>
        <dbReference type="PROSITE" id="PS50916"/>
    </source>
</evidence>
<proteinExistence type="predicted"/>
<evidence type="ECO:0000313" key="8">
    <source>
        <dbReference type="EMBL" id="ELW56019.1"/>
    </source>
</evidence>
<feature type="region of interest" description="Disordered" evidence="4">
    <location>
        <begin position="598"/>
        <end position="629"/>
    </location>
</feature>
<evidence type="ECO:0000259" key="6">
    <source>
        <dbReference type="PROSITE" id="PS50004"/>
    </source>
</evidence>